<proteinExistence type="predicted"/>
<reference evidence="1" key="1">
    <citation type="submission" date="2023-03" db="EMBL/GenBank/DDBJ databases">
        <authorList>
            <person name="Steffen K."/>
            <person name="Cardenas P."/>
        </authorList>
    </citation>
    <scope>NUCLEOTIDE SEQUENCE</scope>
</reference>
<name>A0AA35TYD7_GEOBA</name>
<comment type="caution">
    <text evidence="1">The sequence shown here is derived from an EMBL/GenBank/DDBJ whole genome shotgun (WGS) entry which is preliminary data.</text>
</comment>
<organism evidence="1 2">
    <name type="scientific">Geodia barretti</name>
    <name type="common">Barrett's horny sponge</name>
    <dbReference type="NCBI Taxonomy" id="519541"/>
    <lineage>
        <taxon>Eukaryota</taxon>
        <taxon>Metazoa</taxon>
        <taxon>Porifera</taxon>
        <taxon>Demospongiae</taxon>
        <taxon>Heteroscleromorpha</taxon>
        <taxon>Tetractinellida</taxon>
        <taxon>Astrophorina</taxon>
        <taxon>Geodiidae</taxon>
        <taxon>Geodia</taxon>
    </lineage>
</organism>
<protein>
    <submittedName>
        <fullName evidence="1">Ubiquitin-protein ligase E3B</fullName>
    </submittedName>
</protein>
<dbReference type="AlphaFoldDB" id="A0AA35TYD7"/>
<sequence>MLTLVAQFKKNIADGLLYGSNSDGLHLLWEGYRDLPGRSDVDEIISNFTFMTLPATDVFAAGQKLLFVFDIETDRKRLVNFCRLILAGMETNSVKMWYVSLSLNKYYAVEWMKQTKKLVALSCSGLKIVKVQTMHLLYVAFQFVFVSDYNLALGCL</sequence>
<gene>
    <name evidence="1" type="ORF">GBAR_LOCUS30922</name>
</gene>
<evidence type="ECO:0000313" key="2">
    <source>
        <dbReference type="Proteomes" id="UP001174909"/>
    </source>
</evidence>
<evidence type="ECO:0000313" key="1">
    <source>
        <dbReference type="EMBL" id="CAI8056773.1"/>
    </source>
</evidence>
<dbReference type="EMBL" id="CASHTH010004398">
    <property type="protein sequence ID" value="CAI8056773.1"/>
    <property type="molecule type" value="Genomic_DNA"/>
</dbReference>
<dbReference type="Proteomes" id="UP001174909">
    <property type="component" value="Unassembled WGS sequence"/>
</dbReference>
<dbReference type="GO" id="GO:0016874">
    <property type="term" value="F:ligase activity"/>
    <property type="evidence" value="ECO:0007669"/>
    <property type="project" value="UniProtKB-KW"/>
</dbReference>
<keyword evidence="2" id="KW-1185">Reference proteome</keyword>
<keyword evidence="1" id="KW-0436">Ligase</keyword>
<accession>A0AA35TYD7</accession>